<dbReference type="ExpressionAtlas" id="A0A5S9YI15">
    <property type="expression patterns" value="baseline and differential"/>
</dbReference>
<evidence type="ECO:0000313" key="1">
    <source>
        <dbReference type="EMBL" id="CAA0413878.1"/>
    </source>
</evidence>
<dbReference type="AlphaFoldDB" id="A0A5S9YI15"/>
<reference evidence="1 2" key="1">
    <citation type="submission" date="2019-12" db="EMBL/GenBank/DDBJ databases">
        <authorList>
            <person name="Jiao W.-B."/>
            <person name="Schneeberger K."/>
        </authorList>
    </citation>
    <scope>NUCLEOTIDE SEQUENCE [LARGE SCALE GENOMIC DNA]</scope>
    <source>
        <strain evidence="2">cv. C24</strain>
    </source>
</reference>
<organism evidence="1 2">
    <name type="scientific">Arabidopsis thaliana</name>
    <name type="common">Mouse-ear cress</name>
    <dbReference type="NCBI Taxonomy" id="3702"/>
    <lineage>
        <taxon>Eukaryota</taxon>
        <taxon>Viridiplantae</taxon>
        <taxon>Streptophyta</taxon>
        <taxon>Embryophyta</taxon>
        <taxon>Tracheophyta</taxon>
        <taxon>Spermatophyta</taxon>
        <taxon>Magnoliopsida</taxon>
        <taxon>eudicotyledons</taxon>
        <taxon>Gunneridae</taxon>
        <taxon>Pentapetalae</taxon>
        <taxon>rosids</taxon>
        <taxon>malvids</taxon>
        <taxon>Brassicales</taxon>
        <taxon>Brassicaceae</taxon>
        <taxon>Camelineae</taxon>
        <taxon>Arabidopsis</taxon>
    </lineage>
</organism>
<accession>A0A5S9YI15</accession>
<gene>
    <name evidence="1" type="ORF">C24_LOCUS26976</name>
</gene>
<name>A0A5S9YI15_ARATH</name>
<proteinExistence type="predicted"/>
<evidence type="ECO:0000313" key="2">
    <source>
        <dbReference type="Proteomes" id="UP000434276"/>
    </source>
</evidence>
<sequence length="130" mass="13962">MDIRVNSFAANFSTLLPKQVPLAALPVSSALSPPVPAVHLFVFRLIAKTTTSGRGRIRTYVEKLQQIYSLPLLTTRPLSPSRAEAPSMGSKKEQGTKLLRQLPPHVVVGLPQPPFVASGEAASPTLLEPT</sequence>
<dbReference type="EMBL" id="CACSHJ010000098">
    <property type="protein sequence ID" value="CAA0413878.1"/>
    <property type="molecule type" value="Genomic_DNA"/>
</dbReference>
<dbReference type="Proteomes" id="UP000434276">
    <property type="component" value="Unassembled WGS sequence"/>
</dbReference>
<protein>
    <submittedName>
        <fullName evidence="1">Uncharacterized protein</fullName>
    </submittedName>
</protein>